<dbReference type="AlphaFoldDB" id="A0ABD2MCR8"/>
<comment type="caution">
    <text evidence="1">The sequence shown here is derived from an EMBL/GenBank/DDBJ whole genome shotgun (WGS) entry which is preliminary data.</text>
</comment>
<accession>A0ABD2MCR8</accession>
<name>A0ABD2MCR8_9BILA</name>
<proteinExistence type="predicted"/>
<reference evidence="1 2" key="1">
    <citation type="submission" date="2024-10" db="EMBL/GenBank/DDBJ databases">
        <authorList>
            <person name="Kim D."/>
        </authorList>
    </citation>
    <scope>NUCLEOTIDE SEQUENCE [LARGE SCALE GENOMIC DNA]</scope>
    <source>
        <strain evidence="1">BH-2024</strain>
    </source>
</reference>
<evidence type="ECO:0000313" key="1">
    <source>
        <dbReference type="EMBL" id="KAL3125317.1"/>
    </source>
</evidence>
<dbReference type="Proteomes" id="UP001620626">
    <property type="component" value="Unassembled WGS sequence"/>
</dbReference>
<dbReference type="EMBL" id="JBICBT010000037">
    <property type="protein sequence ID" value="KAL3125317.1"/>
    <property type="molecule type" value="Genomic_DNA"/>
</dbReference>
<gene>
    <name evidence="1" type="ORF">niasHT_006260</name>
</gene>
<keyword evidence="2" id="KW-1185">Reference proteome</keyword>
<protein>
    <submittedName>
        <fullName evidence="1">Uncharacterized protein</fullName>
    </submittedName>
</protein>
<sequence length="118" mass="13074">MHRRYQYAEFQLENTDTESMPNNLGGKHGGLPQFGPHSSALTVRPSRFGPHGSAPACFSTVLQHLRPYICAPNICAPTFAPLLLRPYICAPTFAPLHLRLYFCTSNICAPYICAPIKN</sequence>
<evidence type="ECO:0000313" key="2">
    <source>
        <dbReference type="Proteomes" id="UP001620626"/>
    </source>
</evidence>
<organism evidence="1 2">
    <name type="scientific">Heterodera trifolii</name>
    <dbReference type="NCBI Taxonomy" id="157864"/>
    <lineage>
        <taxon>Eukaryota</taxon>
        <taxon>Metazoa</taxon>
        <taxon>Ecdysozoa</taxon>
        <taxon>Nematoda</taxon>
        <taxon>Chromadorea</taxon>
        <taxon>Rhabditida</taxon>
        <taxon>Tylenchina</taxon>
        <taxon>Tylenchomorpha</taxon>
        <taxon>Tylenchoidea</taxon>
        <taxon>Heteroderidae</taxon>
        <taxon>Heteroderinae</taxon>
        <taxon>Heterodera</taxon>
    </lineage>
</organism>